<evidence type="ECO:0000259" key="1">
    <source>
        <dbReference type="Pfam" id="PF09346"/>
    </source>
</evidence>
<gene>
    <name evidence="2" type="ORF">LVJ82_18145</name>
</gene>
<keyword evidence="3" id="KW-1185">Reference proteome</keyword>
<dbReference type="Gene3D" id="3.40.1580.10">
    <property type="entry name" value="SMI1/KNR4-like"/>
    <property type="match status" value="1"/>
</dbReference>
<evidence type="ECO:0000313" key="3">
    <source>
        <dbReference type="Proteomes" id="UP000832011"/>
    </source>
</evidence>
<reference evidence="2 3" key="1">
    <citation type="journal article" date="2022" name="Res Sq">
        <title>Evolution of multicellular longitudinally dividing oral cavity symbionts (Neisseriaceae).</title>
        <authorList>
            <person name="Nyongesa S."/>
            <person name="Weber P."/>
            <person name="Bernet E."/>
            <person name="Pullido F."/>
            <person name="Nieckarz M."/>
            <person name="Delaby M."/>
            <person name="Nieves C."/>
            <person name="Viehboeck T."/>
            <person name="Krause N."/>
            <person name="Rivera-Millot A."/>
            <person name="Nakamura A."/>
            <person name="Vischer N."/>
            <person name="VanNieuwenhze M."/>
            <person name="Brun Y."/>
            <person name="Cava F."/>
            <person name="Bulgheresi S."/>
            <person name="Veyrier F."/>
        </authorList>
    </citation>
    <scope>NUCLEOTIDE SEQUENCE [LARGE SCALE GENOMIC DNA]</scope>
    <source>
        <strain evidence="2 3">SN4</strain>
    </source>
</reference>
<dbReference type="InterPro" id="IPR037883">
    <property type="entry name" value="Knr4/Smi1-like_sf"/>
</dbReference>
<dbReference type="RefSeq" id="WP_159061447.1">
    <property type="nucleotide sequence ID" value="NZ_CABKVG010000010.1"/>
</dbReference>
<protein>
    <submittedName>
        <fullName evidence="2">SMI1/KNR4 family protein</fullName>
    </submittedName>
</protein>
<dbReference type="Proteomes" id="UP000832011">
    <property type="component" value="Chromosome"/>
</dbReference>
<dbReference type="Pfam" id="PF09346">
    <property type="entry name" value="SMI1_KNR4"/>
    <property type="match status" value="1"/>
</dbReference>
<dbReference type="EMBL" id="CP091511">
    <property type="protein sequence ID" value="UOO89338.1"/>
    <property type="molecule type" value="Genomic_DNA"/>
</dbReference>
<proteinExistence type="predicted"/>
<organism evidence="2 3">
    <name type="scientific">Vitreoscilla massiliensis</name>
    <dbReference type="NCBI Taxonomy" id="1689272"/>
    <lineage>
        <taxon>Bacteria</taxon>
        <taxon>Pseudomonadati</taxon>
        <taxon>Pseudomonadota</taxon>
        <taxon>Betaproteobacteria</taxon>
        <taxon>Neisseriales</taxon>
        <taxon>Neisseriaceae</taxon>
        <taxon>Vitreoscilla</taxon>
    </lineage>
</organism>
<sequence length="190" mass="21345">MLLTYAEIETALLRHFAHVVDDDEILDLHDLLLIPHLLSPNEAIVAFEQALAVVLPHEFVQFLNHYQVDDFAIANVQFGHGENYLHHVWQMNQAGIINSWWQGDKRPVNRILIAIAETHAIILDVTSGEVLAVDSEEKDAVLLACGFDDFFRAVASVYLNTVSVSEALAYLQVDDCGFWQQLPRLPTVSA</sequence>
<feature type="domain" description="Knr4/Smi1-like" evidence="1">
    <location>
        <begin position="42"/>
        <end position="152"/>
    </location>
</feature>
<evidence type="ECO:0000313" key="2">
    <source>
        <dbReference type="EMBL" id="UOO89338.1"/>
    </source>
</evidence>
<dbReference type="InterPro" id="IPR018958">
    <property type="entry name" value="Knr4/Smi1-like_dom"/>
</dbReference>
<name>A0ABY4E1Z2_9NEIS</name>
<dbReference type="SUPFAM" id="SSF160631">
    <property type="entry name" value="SMI1/KNR4-like"/>
    <property type="match status" value="1"/>
</dbReference>
<accession>A0ABY4E1Z2</accession>